<feature type="binding site" evidence="14">
    <location>
        <position position="237"/>
    </location>
    <ligand>
        <name>substrate</name>
    </ligand>
</feature>
<keyword evidence="15" id="KW-0862">Zinc</keyword>
<dbReference type="PROSITE" id="PS51747">
    <property type="entry name" value="CYT_DCMP_DEAMINASES_2"/>
    <property type="match status" value="1"/>
</dbReference>
<evidence type="ECO:0000256" key="14">
    <source>
        <dbReference type="PIRSR" id="PIRSR006769-2"/>
    </source>
</evidence>
<evidence type="ECO:0000256" key="13">
    <source>
        <dbReference type="PIRSR" id="PIRSR006769-1"/>
    </source>
</evidence>
<dbReference type="OrthoDB" id="9800865at2"/>
<dbReference type="PANTHER" id="PTHR38011:SF7">
    <property type="entry name" value="2,5-DIAMINO-6-RIBOSYLAMINO-4(3H)-PYRIMIDINONE 5'-PHOSPHATE REDUCTASE"/>
    <property type="match status" value="1"/>
</dbReference>
<feature type="binding site" evidence="15">
    <location>
        <position position="36"/>
    </location>
    <ligand>
        <name>Zn(2+)</name>
        <dbReference type="ChEBI" id="CHEBI:29105"/>
        <note>catalytic</note>
    </ligand>
</feature>
<keyword evidence="15" id="KW-0479">Metal-binding</keyword>
<dbReference type="UniPathway" id="UPA00275">
    <property type="reaction ID" value="UER00401"/>
</dbReference>
<dbReference type="Gene3D" id="3.40.430.10">
    <property type="entry name" value="Dihydrofolate Reductase, subunit A"/>
    <property type="match status" value="2"/>
</dbReference>
<comment type="pathway">
    <text evidence="2">Cofactor biosynthesis; riboflavin biosynthesis; 5-amino-6-(D-ribitylamino)uracil from GTP: step 2/4.</text>
</comment>
<dbReference type="PIRSF" id="PIRSF006769">
    <property type="entry name" value="RibD"/>
    <property type="match status" value="1"/>
</dbReference>
<feature type="binding site" evidence="14">
    <location>
        <position position="154"/>
    </location>
    <ligand>
        <name>substrate</name>
    </ligand>
</feature>
<evidence type="ECO:0000256" key="5">
    <source>
        <dbReference type="ARBA" id="ARBA00007417"/>
    </source>
</evidence>
<dbReference type="Proteomes" id="UP000442714">
    <property type="component" value="Unassembled WGS sequence"/>
</dbReference>
<comment type="function">
    <text evidence="1">Converts 2,5-diamino-6-(ribosylamino)-4(3h)-pyrimidinone 5'-phosphate into 5-amino-6-(ribosylamino)-2,4(1h,3h)-pyrimidinedione 5'-phosphate.</text>
</comment>
<evidence type="ECO:0000256" key="2">
    <source>
        <dbReference type="ARBA" id="ARBA00004882"/>
    </source>
</evidence>
<sequence>MRGRPLSRPNPSVGAVIVKHGKVIGRSWTQPGGRPHAEKMALDQAGACAKGATLYASLEPCAHVSERGPSCSDAIIEAGIAKLVYAVTDPDPRTAGSGAEKLRAAGIKVSQMENAAATASLSGYLTRQSGARPFVTLKLAMSLDGFIALPSGESQWITGEASRAHVHSRRAQSDAILVGGGTWRGDLPRLDVRLEGLENRSPQRIVLTRGVVPDDVKIINRPEQIGSLEDVQYLYVEGGAETAASFLKADLVDRMELYRAPIILGSGRSAISDIGLGTLADAHGRWMLADQRMLGSDTYEAYDRVRPSTGEGN</sequence>
<comment type="similarity">
    <text evidence="4">In the N-terminal section; belongs to the cytidine and deoxycytidylate deaminase family.</text>
</comment>
<keyword evidence="10 14" id="KW-0521">NADP</keyword>
<dbReference type="GO" id="GO:0008703">
    <property type="term" value="F:5-amino-6-(5-phosphoribosylamino)uracil reductase activity"/>
    <property type="evidence" value="ECO:0007669"/>
    <property type="project" value="UniProtKB-EC"/>
</dbReference>
<dbReference type="InterPro" id="IPR024072">
    <property type="entry name" value="DHFR-like_dom_sf"/>
</dbReference>
<feature type="binding site" evidence="14">
    <location>
        <position position="193"/>
    </location>
    <ligand>
        <name>substrate</name>
    </ligand>
</feature>
<feature type="binding site" evidence="14">
    <location>
        <position position="182"/>
    </location>
    <ligand>
        <name>NADP(+)</name>
        <dbReference type="ChEBI" id="CHEBI:58349"/>
    </ligand>
</feature>
<evidence type="ECO:0000256" key="15">
    <source>
        <dbReference type="PIRSR" id="PIRSR006769-3"/>
    </source>
</evidence>
<evidence type="ECO:0000256" key="8">
    <source>
        <dbReference type="ARBA" id="ARBA00019930"/>
    </source>
</evidence>
<dbReference type="Pfam" id="PF00383">
    <property type="entry name" value="dCMP_cyt_deam_1"/>
    <property type="match status" value="1"/>
</dbReference>
<name>A0A844ZR94_9SPHN</name>
<feature type="binding site" evidence="14">
    <location>
        <position position="140"/>
    </location>
    <ligand>
        <name>NADP(+)</name>
        <dbReference type="ChEBI" id="CHEBI:58349"/>
    </ligand>
</feature>
<dbReference type="GO" id="GO:0008835">
    <property type="term" value="F:diaminohydroxyphosphoribosylaminopyrimidine deaminase activity"/>
    <property type="evidence" value="ECO:0007669"/>
    <property type="project" value="UniProtKB-EC"/>
</dbReference>
<dbReference type="SUPFAM" id="SSF53597">
    <property type="entry name" value="Dihydrofolate reductase-like"/>
    <property type="match status" value="1"/>
</dbReference>
<feature type="binding site" evidence="14">
    <location>
        <position position="186"/>
    </location>
    <ligand>
        <name>NADP(+)</name>
        <dbReference type="ChEBI" id="CHEBI:58349"/>
    </ligand>
</feature>
<dbReference type="InterPro" id="IPR002125">
    <property type="entry name" value="CMP_dCMP_dom"/>
</dbReference>
<feature type="binding site" evidence="14">
    <location>
        <begin position="239"/>
        <end position="245"/>
    </location>
    <ligand>
        <name>NADP(+)</name>
        <dbReference type="ChEBI" id="CHEBI:58349"/>
    </ligand>
</feature>
<dbReference type="EC" id="3.5.4.26" evidence="6"/>
<dbReference type="InterPro" id="IPR004794">
    <property type="entry name" value="Eubact_RibD"/>
</dbReference>
<evidence type="ECO:0000256" key="12">
    <source>
        <dbReference type="ARBA" id="ARBA00023268"/>
    </source>
</evidence>
<dbReference type="EMBL" id="WTYX01000001">
    <property type="protein sequence ID" value="MXO89327.1"/>
    <property type="molecule type" value="Genomic_DNA"/>
</dbReference>
<feature type="binding site" evidence="14">
    <location>
        <position position="170"/>
    </location>
    <ligand>
        <name>substrate</name>
    </ligand>
</feature>
<accession>A0A844ZR94</accession>
<dbReference type="CDD" id="cd01284">
    <property type="entry name" value="Riboflavin_deaminase-reductase"/>
    <property type="match status" value="1"/>
</dbReference>
<dbReference type="EC" id="1.1.1.193" evidence="7"/>
<evidence type="ECO:0000256" key="6">
    <source>
        <dbReference type="ARBA" id="ARBA00012766"/>
    </source>
</evidence>
<proteinExistence type="inferred from homology"/>
<reference evidence="17 18" key="1">
    <citation type="submission" date="2019-12" db="EMBL/GenBank/DDBJ databases">
        <title>Genomic-based taxomic classification of the family Erythrobacteraceae.</title>
        <authorList>
            <person name="Xu L."/>
        </authorList>
    </citation>
    <scope>NUCLEOTIDE SEQUENCE [LARGE SCALE GENOMIC DNA]</scope>
    <source>
        <strain evidence="17 18">KCTC 52763</strain>
    </source>
</reference>
<evidence type="ECO:0000256" key="7">
    <source>
        <dbReference type="ARBA" id="ARBA00013173"/>
    </source>
</evidence>
<feature type="active site" description="Proton donor" evidence="13">
    <location>
        <position position="38"/>
    </location>
</feature>
<organism evidence="17 18">
    <name type="scientific">Pontixanthobacter aquaemixtae</name>
    <dbReference type="NCBI Taxonomy" id="1958940"/>
    <lineage>
        <taxon>Bacteria</taxon>
        <taxon>Pseudomonadati</taxon>
        <taxon>Pseudomonadota</taxon>
        <taxon>Alphaproteobacteria</taxon>
        <taxon>Sphingomonadales</taxon>
        <taxon>Erythrobacteraceae</taxon>
        <taxon>Pontixanthobacter</taxon>
    </lineage>
</organism>
<gene>
    <name evidence="17" type="primary">ribD</name>
    <name evidence="17" type="ORF">GRI41_00650</name>
</gene>
<keyword evidence="17" id="KW-0378">Hydrolase</keyword>
<evidence type="ECO:0000256" key="9">
    <source>
        <dbReference type="ARBA" id="ARBA00022619"/>
    </source>
</evidence>
<dbReference type="Gene3D" id="3.40.140.10">
    <property type="entry name" value="Cytidine Deaminase, domain 2"/>
    <property type="match status" value="1"/>
</dbReference>
<evidence type="ECO:0000313" key="18">
    <source>
        <dbReference type="Proteomes" id="UP000442714"/>
    </source>
</evidence>
<dbReference type="GO" id="GO:0009231">
    <property type="term" value="P:riboflavin biosynthetic process"/>
    <property type="evidence" value="ECO:0007669"/>
    <property type="project" value="UniProtKB-UniPathway"/>
</dbReference>
<protein>
    <recommendedName>
        <fullName evidence="8">Riboflavin biosynthesis protein RibD</fullName>
        <ecNumber evidence="7">1.1.1.193</ecNumber>
        <ecNumber evidence="6">3.5.4.26</ecNumber>
    </recommendedName>
</protein>
<evidence type="ECO:0000256" key="1">
    <source>
        <dbReference type="ARBA" id="ARBA00002151"/>
    </source>
</evidence>
<dbReference type="GO" id="GO:0046872">
    <property type="term" value="F:metal ion binding"/>
    <property type="evidence" value="ECO:0007669"/>
    <property type="project" value="UniProtKB-KW"/>
</dbReference>
<dbReference type="PANTHER" id="PTHR38011">
    <property type="entry name" value="DIHYDROFOLATE REDUCTASE FAMILY PROTEIN (AFU_ORTHOLOGUE AFUA_8G06820)"/>
    <property type="match status" value="1"/>
</dbReference>
<evidence type="ECO:0000313" key="17">
    <source>
        <dbReference type="EMBL" id="MXO89327.1"/>
    </source>
</evidence>
<evidence type="ECO:0000256" key="11">
    <source>
        <dbReference type="ARBA" id="ARBA00023002"/>
    </source>
</evidence>
<evidence type="ECO:0000256" key="10">
    <source>
        <dbReference type="ARBA" id="ARBA00022857"/>
    </source>
</evidence>
<feature type="binding site" evidence="15">
    <location>
        <position position="71"/>
    </location>
    <ligand>
        <name>Zn(2+)</name>
        <dbReference type="ChEBI" id="CHEBI:29105"/>
        <note>catalytic</note>
    </ligand>
</feature>
<dbReference type="AlphaFoldDB" id="A0A844ZR94"/>
<feature type="binding site" evidence="14">
    <location>
        <position position="190"/>
    </location>
    <ligand>
        <name>substrate</name>
    </ligand>
</feature>
<keyword evidence="12" id="KW-0511">Multifunctional enzyme</keyword>
<comment type="cofactor">
    <cofactor evidence="15">
        <name>Zn(2+)</name>
        <dbReference type="ChEBI" id="CHEBI:29105"/>
    </cofactor>
    <text evidence="15">Binds 1 zinc ion.</text>
</comment>
<dbReference type="InterPro" id="IPR016193">
    <property type="entry name" value="Cytidine_deaminase-like"/>
</dbReference>
<keyword evidence="11 17" id="KW-0560">Oxidoreductase</keyword>
<evidence type="ECO:0000259" key="16">
    <source>
        <dbReference type="PROSITE" id="PS51747"/>
    </source>
</evidence>
<keyword evidence="18" id="KW-1185">Reference proteome</keyword>
<evidence type="ECO:0000256" key="3">
    <source>
        <dbReference type="ARBA" id="ARBA00004910"/>
    </source>
</evidence>
<comment type="similarity">
    <text evidence="5">In the C-terminal section; belongs to the HTP reductase family.</text>
</comment>
<feature type="binding site" evidence="15">
    <location>
        <position position="61"/>
    </location>
    <ligand>
        <name>Zn(2+)</name>
        <dbReference type="ChEBI" id="CHEBI:29105"/>
        <note>catalytic</note>
    </ligand>
</feature>
<comment type="caution">
    <text evidence="17">The sequence shown here is derived from an EMBL/GenBank/DDBJ whole genome shotgun (WGS) entry which is preliminary data.</text>
</comment>
<dbReference type="InterPro" id="IPR050765">
    <property type="entry name" value="Riboflavin_Biosynth_HTPR"/>
</dbReference>
<feature type="binding site" evidence="14">
    <location>
        <position position="156"/>
    </location>
    <ligand>
        <name>NADP(+)</name>
        <dbReference type="ChEBI" id="CHEBI:58349"/>
    </ligand>
</feature>
<dbReference type="Pfam" id="PF01872">
    <property type="entry name" value="RibD_C"/>
    <property type="match status" value="1"/>
</dbReference>
<dbReference type="InterPro" id="IPR002734">
    <property type="entry name" value="RibDG_C"/>
</dbReference>
<evidence type="ECO:0000256" key="4">
    <source>
        <dbReference type="ARBA" id="ARBA00005259"/>
    </source>
</evidence>
<feature type="domain" description="CMP/dCMP-type deaminase" evidence="16">
    <location>
        <begin position="1"/>
        <end position="110"/>
    </location>
</feature>
<dbReference type="SUPFAM" id="SSF53927">
    <property type="entry name" value="Cytidine deaminase-like"/>
    <property type="match status" value="1"/>
</dbReference>
<dbReference type="NCBIfam" id="TIGR00326">
    <property type="entry name" value="eubact_ribD"/>
    <property type="match status" value="1"/>
</dbReference>
<keyword evidence="9" id="KW-0686">Riboflavin biosynthesis</keyword>
<comment type="pathway">
    <text evidence="3">Cofactor biosynthesis; riboflavin biosynthesis; 5-amino-6-(D-ribitylamino)uracil from GTP: step 3/4.</text>
</comment>